<accession>A0A8H5K100</accession>
<evidence type="ECO:0000256" key="1">
    <source>
        <dbReference type="SAM" id="MobiDB-lite"/>
    </source>
</evidence>
<reference evidence="2 3" key="1">
    <citation type="submission" date="2020-05" db="EMBL/GenBank/DDBJ databases">
        <title>Identification and distribution of gene clusters putatively required for synthesis of sphingolipid metabolism inhibitors in phylogenetically diverse species of the filamentous fungus Fusarium.</title>
        <authorList>
            <person name="Kim H.-S."/>
            <person name="Busman M."/>
            <person name="Brown D.W."/>
            <person name="Divon H."/>
            <person name="Uhlig S."/>
            <person name="Proctor R.H."/>
        </authorList>
    </citation>
    <scope>NUCLEOTIDE SEQUENCE [LARGE SCALE GENOMIC DNA]</scope>
    <source>
        <strain evidence="2 3">NRRL 13617</strain>
    </source>
</reference>
<organism evidence="2 3">
    <name type="scientific">Fusarium phyllophilum</name>
    <dbReference type="NCBI Taxonomy" id="47803"/>
    <lineage>
        <taxon>Eukaryota</taxon>
        <taxon>Fungi</taxon>
        <taxon>Dikarya</taxon>
        <taxon>Ascomycota</taxon>
        <taxon>Pezizomycotina</taxon>
        <taxon>Sordariomycetes</taxon>
        <taxon>Hypocreomycetidae</taxon>
        <taxon>Hypocreales</taxon>
        <taxon>Nectriaceae</taxon>
        <taxon>Fusarium</taxon>
        <taxon>Fusarium fujikuroi species complex</taxon>
    </lineage>
</organism>
<dbReference type="OrthoDB" id="5071137at2759"/>
<sequence>MITTLQKPLSQSHAVLRTGASVFSTLSRFHIANPLARFPQRLWRPPIFRLQHQTRGLRTLYRPPRATPTLRDLSTDEKLDKLMASAARFEQEYKATESIKQRLAAIDKANPAIAKYRESLAQTAEREDLESFARKISEKHEHELSEAWVDGAASVVFTMSMLLIISLIVAALPSVSEDEKESAKPESQSLEEKDTPPASSTKTYRRKTNKAETEIPEIKCTCHHPLELDNTRVL</sequence>
<gene>
    <name evidence="2" type="ORF">FPHYL_4771</name>
</gene>
<dbReference type="AlphaFoldDB" id="A0A8H5K100"/>
<keyword evidence="3" id="KW-1185">Reference proteome</keyword>
<feature type="region of interest" description="Disordered" evidence="1">
    <location>
        <begin position="179"/>
        <end position="216"/>
    </location>
</feature>
<protein>
    <submittedName>
        <fullName evidence="2">Uncharacterized protein</fullName>
    </submittedName>
</protein>
<dbReference type="Proteomes" id="UP000582016">
    <property type="component" value="Unassembled WGS sequence"/>
</dbReference>
<evidence type="ECO:0000313" key="2">
    <source>
        <dbReference type="EMBL" id="KAF5564347.1"/>
    </source>
</evidence>
<name>A0A8H5K100_9HYPO</name>
<comment type="caution">
    <text evidence="2">The sequence shown here is derived from an EMBL/GenBank/DDBJ whole genome shotgun (WGS) entry which is preliminary data.</text>
</comment>
<evidence type="ECO:0000313" key="3">
    <source>
        <dbReference type="Proteomes" id="UP000582016"/>
    </source>
</evidence>
<dbReference type="EMBL" id="JAAOAQ010000151">
    <property type="protein sequence ID" value="KAF5564347.1"/>
    <property type="molecule type" value="Genomic_DNA"/>
</dbReference>
<proteinExistence type="predicted"/>